<dbReference type="Pfam" id="PF00156">
    <property type="entry name" value="Pribosyltran"/>
    <property type="match status" value="1"/>
</dbReference>
<dbReference type="InterPro" id="IPR029057">
    <property type="entry name" value="PRTase-like"/>
</dbReference>
<feature type="domain" description="Phosphoribosyltransferase" evidence="16">
    <location>
        <begin position="13"/>
        <end position="161"/>
    </location>
</feature>
<dbReference type="SUPFAM" id="SSF53271">
    <property type="entry name" value="PRTase-like"/>
    <property type="match status" value="1"/>
</dbReference>
<evidence type="ECO:0000256" key="12">
    <source>
        <dbReference type="ARBA" id="ARBA00022842"/>
    </source>
</evidence>
<accession>A0A2P8E8D0</accession>
<keyword evidence="9 15" id="KW-0479">Metal-binding</keyword>
<dbReference type="GO" id="GO:0006178">
    <property type="term" value="P:guanine salvage"/>
    <property type="evidence" value="ECO:0007669"/>
    <property type="project" value="TreeGrafter"/>
</dbReference>
<gene>
    <name evidence="17" type="ORF">CLV48_103229</name>
</gene>
<evidence type="ECO:0000313" key="18">
    <source>
        <dbReference type="Proteomes" id="UP000240708"/>
    </source>
</evidence>
<evidence type="ECO:0000256" key="11">
    <source>
        <dbReference type="ARBA" id="ARBA00022741"/>
    </source>
</evidence>
<dbReference type="PANTHER" id="PTHR43340:SF1">
    <property type="entry name" value="HYPOXANTHINE PHOSPHORIBOSYLTRANSFERASE"/>
    <property type="match status" value="1"/>
</dbReference>
<dbReference type="GO" id="GO:0004422">
    <property type="term" value="F:hypoxanthine phosphoribosyltransferase activity"/>
    <property type="evidence" value="ECO:0007669"/>
    <property type="project" value="InterPro"/>
</dbReference>
<dbReference type="AlphaFoldDB" id="A0A2P8E8D0"/>
<evidence type="ECO:0000259" key="16">
    <source>
        <dbReference type="Pfam" id="PF00156"/>
    </source>
</evidence>
<dbReference type="UniPathway" id="UPA00591">
    <property type="reaction ID" value="UER00648"/>
</dbReference>
<evidence type="ECO:0000313" key="17">
    <source>
        <dbReference type="EMBL" id="PSL05714.1"/>
    </source>
</evidence>
<comment type="cofactor">
    <cofactor evidence="1 15">
        <name>Mg(2+)</name>
        <dbReference type="ChEBI" id="CHEBI:18420"/>
    </cofactor>
</comment>
<evidence type="ECO:0000256" key="4">
    <source>
        <dbReference type="ARBA" id="ARBA00008391"/>
    </source>
</evidence>
<comment type="caution">
    <text evidence="17">The sequence shown here is derived from an EMBL/GenBank/DDBJ whole genome shotgun (WGS) entry which is preliminary data.</text>
</comment>
<organism evidence="17 18">
    <name type="scientific">Cecembia rubra</name>
    <dbReference type="NCBI Taxonomy" id="1485585"/>
    <lineage>
        <taxon>Bacteria</taxon>
        <taxon>Pseudomonadati</taxon>
        <taxon>Bacteroidota</taxon>
        <taxon>Cytophagia</taxon>
        <taxon>Cytophagales</taxon>
        <taxon>Cyclobacteriaceae</taxon>
        <taxon>Cecembia</taxon>
    </lineage>
</organism>
<comment type="similarity">
    <text evidence="4 15">Belongs to the purine/pyrimidine phosphoribosyltransferase family.</text>
</comment>
<proteinExistence type="inferred from homology"/>
<keyword evidence="8 15" id="KW-0808">Transferase</keyword>
<keyword evidence="6 15" id="KW-0963">Cytoplasm</keyword>
<dbReference type="InterPro" id="IPR005904">
    <property type="entry name" value="Hxn_phspho_trans"/>
</dbReference>
<dbReference type="EC" id="2.4.2.8" evidence="5 15"/>
<dbReference type="Proteomes" id="UP000240708">
    <property type="component" value="Unassembled WGS sequence"/>
</dbReference>
<dbReference type="RefSeq" id="WP_106566760.1">
    <property type="nucleotide sequence ID" value="NZ_JAUVYL010000005.1"/>
</dbReference>
<comment type="catalytic activity">
    <reaction evidence="14">
        <text>IMP + diphosphate = hypoxanthine + 5-phospho-alpha-D-ribose 1-diphosphate</text>
        <dbReference type="Rhea" id="RHEA:17973"/>
        <dbReference type="ChEBI" id="CHEBI:17368"/>
        <dbReference type="ChEBI" id="CHEBI:33019"/>
        <dbReference type="ChEBI" id="CHEBI:58017"/>
        <dbReference type="ChEBI" id="CHEBI:58053"/>
        <dbReference type="EC" id="2.4.2.8"/>
    </reaction>
    <physiologicalReaction direction="right-to-left" evidence="14">
        <dbReference type="Rhea" id="RHEA:17975"/>
    </physiologicalReaction>
</comment>
<keyword evidence="11 15" id="KW-0547">Nucleotide-binding</keyword>
<dbReference type="InterPro" id="IPR000836">
    <property type="entry name" value="PRTase_dom"/>
</dbReference>
<dbReference type="EMBL" id="PYGF01000003">
    <property type="protein sequence ID" value="PSL05714.1"/>
    <property type="molecule type" value="Genomic_DNA"/>
</dbReference>
<keyword evidence="7 15" id="KW-0328">Glycosyltransferase</keyword>
<evidence type="ECO:0000256" key="6">
    <source>
        <dbReference type="ARBA" id="ARBA00022490"/>
    </source>
</evidence>
<evidence type="ECO:0000256" key="3">
    <source>
        <dbReference type="ARBA" id="ARBA00004669"/>
    </source>
</evidence>
<dbReference type="CDD" id="cd06223">
    <property type="entry name" value="PRTases_typeI"/>
    <property type="match status" value="1"/>
</dbReference>
<dbReference type="PANTHER" id="PTHR43340">
    <property type="entry name" value="HYPOXANTHINE-GUANINE PHOSPHORIBOSYLTRANSFERASE"/>
    <property type="match status" value="1"/>
</dbReference>
<evidence type="ECO:0000256" key="10">
    <source>
        <dbReference type="ARBA" id="ARBA00022726"/>
    </source>
</evidence>
<dbReference type="NCBIfam" id="TIGR01203">
    <property type="entry name" value="HGPRTase"/>
    <property type="match status" value="1"/>
</dbReference>
<reference evidence="17 18" key="1">
    <citation type="submission" date="2018-03" db="EMBL/GenBank/DDBJ databases">
        <title>Genomic Encyclopedia of Archaeal and Bacterial Type Strains, Phase II (KMG-II): from individual species to whole genera.</title>
        <authorList>
            <person name="Goeker M."/>
        </authorList>
    </citation>
    <scope>NUCLEOTIDE SEQUENCE [LARGE SCALE GENOMIC DNA]</scope>
    <source>
        <strain evidence="17 18">DSM 28057</strain>
    </source>
</reference>
<keyword evidence="18" id="KW-1185">Reference proteome</keyword>
<protein>
    <recommendedName>
        <fullName evidence="5 15">Hypoxanthine phosphoribosyltransferase</fullName>
        <ecNumber evidence="5 15">2.4.2.8</ecNumber>
    </recommendedName>
</protein>
<dbReference type="InterPro" id="IPR050408">
    <property type="entry name" value="HGPRT"/>
</dbReference>
<dbReference type="GO" id="GO:0000287">
    <property type="term" value="F:magnesium ion binding"/>
    <property type="evidence" value="ECO:0007669"/>
    <property type="project" value="TreeGrafter"/>
</dbReference>
<comment type="pathway">
    <text evidence="3 15">Purine metabolism; IMP biosynthesis via salvage pathway; IMP from hypoxanthine: step 1/1.</text>
</comment>
<evidence type="ECO:0000256" key="8">
    <source>
        <dbReference type="ARBA" id="ARBA00022679"/>
    </source>
</evidence>
<evidence type="ECO:0000256" key="1">
    <source>
        <dbReference type="ARBA" id="ARBA00001946"/>
    </source>
</evidence>
<evidence type="ECO:0000256" key="14">
    <source>
        <dbReference type="ARBA" id="ARBA00049402"/>
    </source>
</evidence>
<keyword evidence="12 15" id="KW-0460">Magnesium</keyword>
<sequence length="176" mass="19775">MIQLKDKTFTLYLDKNTIEKRVKELGLQLSEDFKGKDPIIIGVLNGAFMFLSDLAKHIAIPAEFSFLKISSYQGQSSTGQVKQLVGLETEIKGRNVIIVEDIVDTGLSMAHLLQLIKEKEPSSIKIATLLHKPEALQYPVTIDYLGFEIPNKFVIGYGLDYDGFGRNIPEIYQLKI</sequence>
<evidence type="ECO:0000256" key="7">
    <source>
        <dbReference type="ARBA" id="ARBA00022676"/>
    </source>
</evidence>
<evidence type="ECO:0000256" key="2">
    <source>
        <dbReference type="ARBA" id="ARBA00004496"/>
    </source>
</evidence>
<dbReference type="GO" id="GO:0005829">
    <property type="term" value="C:cytosol"/>
    <property type="evidence" value="ECO:0007669"/>
    <property type="project" value="TreeGrafter"/>
</dbReference>
<evidence type="ECO:0000256" key="15">
    <source>
        <dbReference type="RuleBase" id="RU364099"/>
    </source>
</evidence>
<dbReference type="GO" id="GO:0046100">
    <property type="term" value="P:hypoxanthine metabolic process"/>
    <property type="evidence" value="ECO:0007669"/>
    <property type="project" value="TreeGrafter"/>
</dbReference>
<dbReference type="GO" id="GO:0032263">
    <property type="term" value="P:GMP salvage"/>
    <property type="evidence" value="ECO:0007669"/>
    <property type="project" value="TreeGrafter"/>
</dbReference>
<dbReference type="GO" id="GO:0000166">
    <property type="term" value="F:nucleotide binding"/>
    <property type="evidence" value="ECO:0007669"/>
    <property type="project" value="UniProtKB-KW"/>
</dbReference>
<dbReference type="GO" id="GO:0006166">
    <property type="term" value="P:purine ribonucleoside salvage"/>
    <property type="evidence" value="ECO:0007669"/>
    <property type="project" value="UniProtKB-KW"/>
</dbReference>
<evidence type="ECO:0000256" key="5">
    <source>
        <dbReference type="ARBA" id="ARBA00011895"/>
    </source>
</evidence>
<keyword evidence="10 15" id="KW-0660">Purine salvage</keyword>
<evidence type="ECO:0000256" key="9">
    <source>
        <dbReference type="ARBA" id="ARBA00022723"/>
    </source>
</evidence>
<evidence type="ECO:0000256" key="13">
    <source>
        <dbReference type="ARBA" id="ARBA00048811"/>
    </source>
</evidence>
<dbReference type="OrthoDB" id="9802824at2"/>
<dbReference type="GO" id="GO:0032264">
    <property type="term" value="P:IMP salvage"/>
    <property type="evidence" value="ECO:0007669"/>
    <property type="project" value="UniProtKB-UniPathway"/>
</dbReference>
<dbReference type="Gene3D" id="3.40.50.2020">
    <property type="match status" value="1"/>
</dbReference>
<comment type="catalytic activity">
    <reaction evidence="13">
        <text>GMP + diphosphate = guanine + 5-phospho-alpha-D-ribose 1-diphosphate</text>
        <dbReference type="Rhea" id="RHEA:25424"/>
        <dbReference type="ChEBI" id="CHEBI:16235"/>
        <dbReference type="ChEBI" id="CHEBI:33019"/>
        <dbReference type="ChEBI" id="CHEBI:58017"/>
        <dbReference type="ChEBI" id="CHEBI:58115"/>
        <dbReference type="EC" id="2.4.2.8"/>
    </reaction>
    <physiologicalReaction direction="right-to-left" evidence="13">
        <dbReference type="Rhea" id="RHEA:25426"/>
    </physiologicalReaction>
</comment>
<comment type="subcellular location">
    <subcellularLocation>
        <location evidence="2 15">Cytoplasm</location>
    </subcellularLocation>
</comment>
<dbReference type="GO" id="GO:0052657">
    <property type="term" value="F:guanine phosphoribosyltransferase activity"/>
    <property type="evidence" value="ECO:0007669"/>
    <property type="project" value="RHEA"/>
</dbReference>
<name>A0A2P8E8D0_9BACT</name>